<reference evidence="4" key="1">
    <citation type="journal article" date="2016" name="Nat. Commun.">
        <title>The Gonium pectorale genome demonstrates co-option of cell cycle regulation during the evolution of multicellularity.</title>
        <authorList>
            <person name="Hanschen E.R."/>
            <person name="Marriage T.N."/>
            <person name="Ferris P.J."/>
            <person name="Hamaji T."/>
            <person name="Toyoda A."/>
            <person name="Fujiyama A."/>
            <person name="Neme R."/>
            <person name="Noguchi H."/>
            <person name="Minakuchi Y."/>
            <person name="Suzuki M."/>
            <person name="Kawai-Toyooka H."/>
            <person name="Smith D.R."/>
            <person name="Sparks H."/>
            <person name="Anderson J."/>
            <person name="Bakaric R."/>
            <person name="Luria V."/>
            <person name="Karger A."/>
            <person name="Kirschner M.W."/>
            <person name="Durand P.M."/>
            <person name="Michod R.E."/>
            <person name="Nozaki H."/>
            <person name="Olson B.J."/>
        </authorList>
    </citation>
    <scope>NUCLEOTIDE SEQUENCE [LARGE SCALE GENOMIC DNA]</scope>
    <source>
        <strain evidence="4">NIES-2863</strain>
    </source>
</reference>
<name>A0A150GWD8_GONPE</name>
<keyword evidence="2" id="KW-0472">Membrane</keyword>
<dbReference type="OrthoDB" id="547337at2759"/>
<evidence type="ECO:0000313" key="3">
    <source>
        <dbReference type="EMBL" id="KXZ54171.1"/>
    </source>
</evidence>
<evidence type="ECO:0000256" key="1">
    <source>
        <dbReference type="SAM" id="MobiDB-lite"/>
    </source>
</evidence>
<keyword evidence="2" id="KW-1133">Transmembrane helix</keyword>
<feature type="transmembrane region" description="Helical" evidence="2">
    <location>
        <begin position="312"/>
        <end position="336"/>
    </location>
</feature>
<dbReference type="EMBL" id="LSYV01000006">
    <property type="protein sequence ID" value="KXZ54171.1"/>
    <property type="molecule type" value="Genomic_DNA"/>
</dbReference>
<feature type="compositionally biased region" description="Pro residues" evidence="1">
    <location>
        <begin position="13"/>
        <end position="28"/>
    </location>
</feature>
<keyword evidence="4" id="KW-1185">Reference proteome</keyword>
<gene>
    <name evidence="3" type="ORF">GPECTOR_5g268</name>
</gene>
<dbReference type="Proteomes" id="UP000075714">
    <property type="component" value="Unassembled WGS sequence"/>
</dbReference>
<proteinExistence type="predicted"/>
<accession>A0A150GWD8</accession>
<organism evidence="3 4">
    <name type="scientific">Gonium pectorale</name>
    <name type="common">Green alga</name>
    <dbReference type="NCBI Taxonomy" id="33097"/>
    <lineage>
        <taxon>Eukaryota</taxon>
        <taxon>Viridiplantae</taxon>
        <taxon>Chlorophyta</taxon>
        <taxon>core chlorophytes</taxon>
        <taxon>Chlorophyceae</taxon>
        <taxon>CS clade</taxon>
        <taxon>Chlamydomonadales</taxon>
        <taxon>Volvocaceae</taxon>
        <taxon>Gonium</taxon>
    </lineage>
</organism>
<protein>
    <submittedName>
        <fullName evidence="3">Uncharacterized protein</fullName>
    </submittedName>
</protein>
<sequence>MELGYRGPGALDSPPPSPPPPPFRPPSPGPVLYEIPQRYQLRIRYAAPIIPTEATLNNLESAIASDLSIPTADVDASIDTQYLTSVYNLVPNNPPVGCTTELEIAMEATLCNALSLPNCTYVTAECVKDGAPGSMLRVPFFPSASSSSGRRRLGAERPQPQQWFWHLGHPADDQAAAAAVAVAARRAAQQVVPSTASPMAVMILMDNQTNNAQLVLQLFQKSISLLNWQVINPASGNVTQSSTVRYIIRNPADSAKQTVTVLDSRLGGVIATSLGVSPTQVLLQGPGVIELIPAGSKRCPKPVLGVLCGADAVGAIIGIILGGLILIGLVIMGILYSRRGRMTKVVVMDDFAWARKYAHIVPTNVIASPYVTQYGLSSNARTNVYG</sequence>
<feature type="region of interest" description="Disordered" evidence="1">
    <location>
        <begin position="1"/>
        <end position="28"/>
    </location>
</feature>
<keyword evidence="2" id="KW-0812">Transmembrane</keyword>
<dbReference type="AlphaFoldDB" id="A0A150GWD8"/>
<evidence type="ECO:0000313" key="4">
    <source>
        <dbReference type="Proteomes" id="UP000075714"/>
    </source>
</evidence>
<evidence type="ECO:0000256" key="2">
    <source>
        <dbReference type="SAM" id="Phobius"/>
    </source>
</evidence>
<comment type="caution">
    <text evidence="3">The sequence shown here is derived from an EMBL/GenBank/DDBJ whole genome shotgun (WGS) entry which is preliminary data.</text>
</comment>